<reference evidence="3" key="1">
    <citation type="submission" date="2017-04" db="EMBL/GenBank/DDBJ databases">
        <authorList>
            <person name="Varghese N."/>
            <person name="Submissions S."/>
        </authorList>
    </citation>
    <scope>NUCLEOTIDE SEQUENCE [LARGE SCALE GENOMIC DNA]</scope>
    <source>
        <strain evidence="3">LMG 29540</strain>
    </source>
</reference>
<dbReference type="OrthoDB" id="9802994at2"/>
<evidence type="ECO:0000259" key="1">
    <source>
        <dbReference type="Pfam" id="PF06890"/>
    </source>
</evidence>
<evidence type="ECO:0000313" key="3">
    <source>
        <dbReference type="Proteomes" id="UP000193228"/>
    </source>
</evidence>
<keyword evidence="3" id="KW-1185">Reference proteome</keyword>
<dbReference type="Proteomes" id="UP000193228">
    <property type="component" value="Unassembled WGS sequence"/>
</dbReference>
<proteinExistence type="predicted"/>
<dbReference type="NCBIfam" id="TIGR01644">
    <property type="entry name" value="phage_P2_V"/>
    <property type="match status" value="1"/>
</dbReference>
<name>A0A1X7I4I4_9BURK</name>
<dbReference type="InterPro" id="IPR013046">
    <property type="entry name" value="GpV/Gp45"/>
</dbReference>
<dbReference type="STRING" id="1515439.SAMN06265784_101317"/>
<dbReference type="EMBL" id="FXAT01000001">
    <property type="protein sequence ID" value="SMG09332.1"/>
    <property type="molecule type" value="Genomic_DNA"/>
</dbReference>
<accession>A0A1X7I4I4</accession>
<sequence>MSGMNRFVAGVLARCTVLLANSATKMQTLQIRLLSGETKGGIEHFEPYGFTSCPLPGAEGIAGFPGGDRSHCVALVVADRATRLTGLERGEVALYTHEGTKVVLKSGRIVEIECDEYRVRTKTYSVEADLFELDATRATASCAIEAPDLKIGDVSHATHRHDETGSITGGPRS</sequence>
<gene>
    <name evidence="2" type="ORF">SAMN06265784_101317</name>
</gene>
<organism evidence="2 3">
    <name type="scientific">Paraburkholderia susongensis</name>
    <dbReference type="NCBI Taxonomy" id="1515439"/>
    <lineage>
        <taxon>Bacteria</taxon>
        <taxon>Pseudomonadati</taxon>
        <taxon>Pseudomonadota</taxon>
        <taxon>Betaproteobacteria</taxon>
        <taxon>Burkholderiales</taxon>
        <taxon>Burkholderiaceae</taxon>
        <taxon>Paraburkholderia</taxon>
    </lineage>
</organism>
<protein>
    <submittedName>
        <fullName evidence="2">Phage baseplate assembly protein V</fullName>
    </submittedName>
</protein>
<dbReference type="Pfam" id="PF06890">
    <property type="entry name" value="Phage_Mu_Gp45"/>
    <property type="match status" value="1"/>
</dbReference>
<evidence type="ECO:0000313" key="2">
    <source>
        <dbReference type="EMBL" id="SMG09332.1"/>
    </source>
</evidence>
<dbReference type="AlphaFoldDB" id="A0A1X7I4I4"/>
<dbReference type="RefSeq" id="WP_085480505.1">
    <property type="nucleotide sequence ID" value="NZ_FXAT01000001.1"/>
</dbReference>
<dbReference type="InterPro" id="IPR053861">
    <property type="entry name" value="Phage_Mu_Gp45_N"/>
</dbReference>
<feature type="domain" description="Bacteriophage Mu Gp45 N-terminal" evidence="1">
    <location>
        <begin position="14"/>
        <end position="80"/>
    </location>
</feature>